<dbReference type="AlphaFoldDB" id="A0A6A8DC38"/>
<accession>A0A6A8DC38</accession>
<dbReference type="OrthoDB" id="80147at2"/>
<evidence type="ECO:0000313" key="1">
    <source>
        <dbReference type="EMBL" id="MRH43253.1"/>
    </source>
</evidence>
<dbReference type="EMBL" id="WJNG01000008">
    <property type="protein sequence ID" value="MRH43253.1"/>
    <property type="molecule type" value="Genomic_DNA"/>
</dbReference>
<sequence>MRKKKSEIRREFVNVKFEELLEKKDLFVSLERITVPRRILGEGTLSIVINISDDFGALFLQENKHLITTLQIDFAHNVMFSIIPDDFTEYDHSERFSGNTFKVYTKSRQLEFAEKMTPHSRDVFSNKKLLHYSIVCFEDNVDVFSYVEPTIIVVR</sequence>
<keyword evidence="2" id="KW-1185">Reference proteome</keyword>
<name>A0A6A8DC38_9BACI</name>
<gene>
    <name evidence="1" type="ORF">GH741_11235</name>
</gene>
<organism evidence="1 2">
    <name type="scientific">Aquibacillus halophilus</name>
    <dbReference type="NCBI Taxonomy" id="930132"/>
    <lineage>
        <taxon>Bacteria</taxon>
        <taxon>Bacillati</taxon>
        <taxon>Bacillota</taxon>
        <taxon>Bacilli</taxon>
        <taxon>Bacillales</taxon>
        <taxon>Bacillaceae</taxon>
        <taxon>Aquibacillus</taxon>
    </lineage>
</organism>
<dbReference type="Proteomes" id="UP000799092">
    <property type="component" value="Unassembled WGS sequence"/>
</dbReference>
<dbReference type="RefSeq" id="WP_153736888.1">
    <property type="nucleotide sequence ID" value="NZ_WJNG01000008.1"/>
</dbReference>
<protein>
    <submittedName>
        <fullName evidence="1">Uncharacterized protein</fullName>
    </submittedName>
</protein>
<reference evidence="1" key="1">
    <citation type="submission" date="2019-11" db="EMBL/GenBank/DDBJ databases">
        <authorList>
            <person name="Li J."/>
        </authorList>
    </citation>
    <scope>NUCLEOTIDE SEQUENCE</scope>
    <source>
        <strain evidence="1">B6B</strain>
    </source>
</reference>
<comment type="caution">
    <text evidence="1">The sequence shown here is derived from an EMBL/GenBank/DDBJ whole genome shotgun (WGS) entry which is preliminary data.</text>
</comment>
<evidence type="ECO:0000313" key="2">
    <source>
        <dbReference type="Proteomes" id="UP000799092"/>
    </source>
</evidence>
<proteinExistence type="predicted"/>